<keyword evidence="4" id="KW-1185">Reference proteome</keyword>
<feature type="transmembrane region" description="Helical" evidence="2">
    <location>
        <begin position="97"/>
        <end position="129"/>
    </location>
</feature>
<feature type="compositionally biased region" description="Basic and acidic residues" evidence="1">
    <location>
        <begin position="361"/>
        <end position="375"/>
    </location>
</feature>
<proteinExistence type="predicted"/>
<evidence type="ECO:0000256" key="2">
    <source>
        <dbReference type="SAM" id="Phobius"/>
    </source>
</evidence>
<organism evidence="3 4">
    <name type="scientific">Limosilactobacillus walteri</name>
    <dbReference type="NCBI Taxonomy" id="2268022"/>
    <lineage>
        <taxon>Bacteria</taxon>
        <taxon>Bacillati</taxon>
        <taxon>Bacillota</taxon>
        <taxon>Bacilli</taxon>
        <taxon>Lactobacillales</taxon>
        <taxon>Lactobacillaceae</taxon>
        <taxon>Limosilactobacillus</taxon>
    </lineage>
</organism>
<keyword evidence="2" id="KW-0812">Transmembrane</keyword>
<feature type="transmembrane region" description="Helical" evidence="2">
    <location>
        <begin position="12"/>
        <end position="31"/>
    </location>
</feature>
<sequence>MIWVHYFYEGQALIIWGALLLVSICVTKFLLKVVTKIVSLRPYTNELIIGLFGILLLMRGYLFSAGLASLVGLLSIVVGIILALLRKKHYRLLKWENWIIGVVFLLAGLCFRAVDLLLVGILYIGFIFFGKFLKKKAVNNFIVLSGILIFVGIGLWSVSYIQLRSPFLEINRNIVTLDEKEAKLKISANPDSKVEVWKHHKKLSREYTTDKYGMTKVRFYSPGDYELKTSKNDHIAKKKVYVKASKKYLRHKAHEELLKNNKNGVKEKLLITSKDLTWNKEQNDREYSVNIEGITDPNIPVTISEEYDEKKIHSDEKGSFKIKWESYSNDACEITIHVINNKKTKENSKKVKIKVNEELKKQEEQEKQKQKEEKSNSTSNDRPADLLINEHNDDNKYKNSSALKVAVEDYIMDHHPGAEVDPFNYEIKKVSDGMYEIYGSYDNENGIKQHYVALAMDDGTSKVEILQLANQN</sequence>
<feature type="region of interest" description="Disordered" evidence="1">
    <location>
        <begin position="361"/>
        <end position="393"/>
    </location>
</feature>
<keyword evidence="2" id="KW-0472">Membrane</keyword>
<feature type="transmembrane region" description="Helical" evidence="2">
    <location>
        <begin position="67"/>
        <end position="85"/>
    </location>
</feature>
<protein>
    <submittedName>
        <fullName evidence="3">Uncharacterized protein</fullName>
    </submittedName>
</protein>
<feature type="transmembrane region" description="Helical" evidence="2">
    <location>
        <begin position="141"/>
        <end position="163"/>
    </location>
</feature>
<evidence type="ECO:0000313" key="4">
    <source>
        <dbReference type="Proteomes" id="UP000704341"/>
    </source>
</evidence>
<feature type="compositionally biased region" description="Basic and acidic residues" evidence="1">
    <location>
        <begin position="382"/>
        <end position="393"/>
    </location>
</feature>
<comment type="caution">
    <text evidence="3">The sequence shown here is derived from an EMBL/GenBank/DDBJ whole genome shotgun (WGS) entry which is preliminary data.</text>
</comment>
<name>A0ABR8PA10_9LACO</name>
<reference evidence="3 4" key="1">
    <citation type="submission" date="2018-07" db="EMBL/GenBank/DDBJ databases">
        <title>Phylogenomic Insights into understanding Host Adaptation of Lactobacillus reuteri by a novel species, Lactobacillus spp. M31.</title>
        <authorList>
            <person name="Sharma S."/>
            <person name="Patil P."/>
            <person name="Korpole S."/>
            <person name="Patil P.B."/>
        </authorList>
    </citation>
    <scope>NUCLEOTIDE SEQUENCE [LARGE SCALE GENOMIC DNA]</scope>
    <source>
        <strain evidence="3 4">M31</strain>
    </source>
</reference>
<accession>A0ABR8PA10</accession>
<dbReference type="Proteomes" id="UP000704341">
    <property type="component" value="Unassembled WGS sequence"/>
</dbReference>
<dbReference type="RefSeq" id="WP_191668689.1">
    <property type="nucleotide sequence ID" value="NZ_QORN01000069.1"/>
</dbReference>
<keyword evidence="2" id="KW-1133">Transmembrane helix</keyword>
<gene>
    <name evidence="3" type="ORF">DTK66_10885</name>
</gene>
<evidence type="ECO:0000313" key="3">
    <source>
        <dbReference type="EMBL" id="MBD5807573.1"/>
    </source>
</evidence>
<dbReference type="EMBL" id="QORN01000069">
    <property type="protein sequence ID" value="MBD5807573.1"/>
    <property type="molecule type" value="Genomic_DNA"/>
</dbReference>
<evidence type="ECO:0000256" key="1">
    <source>
        <dbReference type="SAM" id="MobiDB-lite"/>
    </source>
</evidence>